<proteinExistence type="predicted"/>
<sequence length="637" mass="73127">MVEPIEIKIVDTNNKIHKFHYIKLKRNLEKILSNEEVFNEFGNYLSKIAIQDNDKDNLSDFHDGEIIKKHPLFSTDPTVIRIHLFIDEFESVNPLGSKRGKHKIIGIYYTIGNLHPRYHSQMSQVHLAALVRSNVLKKTSYAEIMKQLIDELIELSNNGIILKTNNISQSFKVSLAIVSADNLGAHALAGFRCCFSSGRVCRTCLVHFKTMRLKEYHTDCYLRTDDNYNQQLNAINKFPANKSVYGINQSCYLNKLPFFNVLESFPPDIHHDFLEGIVSMVLKLVIQKLISHNIISLKQLNYEICNFSFGFNDKKSKPVPLSASVMSKKGRIIGKASELWCFFRCLPIIIFGYISSFSDDCPAYWLVYLELRNIADIIFSPIIKRDSLGHLAYMIASFANSFVDIWPGNFIPKMHYMVHYPRQIELYGPLRHLWCMRFEAKHNYFNCLSRVVSNFKNITYIFSKRHQMGQCCELNSVDFMRIEQHNQRNGIIISLTSLPDGLQIKLITNFLLDQNTQMWKVTNVSVNHYSYQTGDFIVLNILDDGTPVFMSLISLILMVYGSCVENDEDIDGSVINEINDFMLKEQIPPIKDSILFKKELASKNVICVRSSSPTLNCDVSFTVSPVRNEAPAISEPL</sequence>
<evidence type="ECO:0000313" key="2">
    <source>
        <dbReference type="RefSeq" id="XP_065673255.1"/>
    </source>
</evidence>
<gene>
    <name evidence="2" type="primary">LOC136090482</name>
</gene>
<protein>
    <submittedName>
        <fullName evidence="2">Uncharacterized protein LOC136090482</fullName>
    </submittedName>
</protein>
<dbReference type="RefSeq" id="XP_065673255.1">
    <property type="nucleotide sequence ID" value="XM_065817183.1"/>
</dbReference>
<keyword evidence="1" id="KW-1185">Reference proteome</keyword>
<evidence type="ECO:0000313" key="1">
    <source>
        <dbReference type="Proteomes" id="UP001652625"/>
    </source>
</evidence>
<name>A0ABM4DFQ3_HYDVU</name>
<reference evidence="2" key="1">
    <citation type="submission" date="2025-08" db="UniProtKB">
        <authorList>
            <consortium name="RefSeq"/>
        </authorList>
    </citation>
    <scope>IDENTIFICATION</scope>
</reference>
<dbReference type="Proteomes" id="UP001652625">
    <property type="component" value="Chromosome 14"/>
</dbReference>
<dbReference type="InterPro" id="IPR004242">
    <property type="entry name" value="Transposase_21"/>
</dbReference>
<dbReference type="Pfam" id="PF02992">
    <property type="entry name" value="Transposase_21"/>
    <property type="match status" value="1"/>
</dbReference>
<dbReference type="GeneID" id="136090482"/>
<dbReference type="PANTHER" id="PTHR31912">
    <property type="entry name" value="IP13529P"/>
    <property type="match status" value="1"/>
</dbReference>
<accession>A0ABM4DFQ3</accession>
<dbReference type="PANTHER" id="PTHR31912:SF34">
    <property type="entry name" value="NOTOCHORD-RELATED PROTEIN"/>
    <property type="match status" value="1"/>
</dbReference>
<organism evidence="1 2">
    <name type="scientific">Hydra vulgaris</name>
    <name type="common">Hydra</name>
    <name type="synonym">Hydra attenuata</name>
    <dbReference type="NCBI Taxonomy" id="6087"/>
    <lineage>
        <taxon>Eukaryota</taxon>
        <taxon>Metazoa</taxon>
        <taxon>Cnidaria</taxon>
        <taxon>Hydrozoa</taxon>
        <taxon>Hydroidolina</taxon>
        <taxon>Anthoathecata</taxon>
        <taxon>Aplanulata</taxon>
        <taxon>Hydridae</taxon>
        <taxon>Hydra</taxon>
    </lineage>
</organism>